<dbReference type="Pfam" id="PF04954">
    <property type="entry name" value="SIP"/>
    <property type="match status" value="1"/>
</dbReference>
<evidence type="ECO:0000256" key="1">
    <source>
        <dbReference type="ARBA" id="ARBA00035644"/>
    </source>
</evidence>
<organism evidence="3 4">
    <name type="scientific">Paenalcaligenes hermetiae</name>
    <dbReference type="NCBI Taxonomy" id="1157987"/>
    <lineage>
        <taxon>Bacteria</taxon>
        <taxon>Pseudomonadati</taxon>
        <taxon>Pseudomonadota</taxon>
        <taxon>Betaproteobacteria</taxon>
        <taxon>Burkholderiales</taxon>
        <taxon>Alcaligenaceae</taxon>
        <taxon>Paenalcaligenes</taxon>
    </lineage>
</organism>
<evidence type="ECO:0000313" key="4">
    <source>
        <dbReference type="Proteomes" id="UP001500227"/>
    </source>
</evidence>
<protein>
    <submittedName>
        <fullName evidence="3">Siderophore-interacting protein</fullName>
    </submittedName>
</protein>
<evidence type="ECO:0000259" key="2">
    <source>
        <dbReference type="PROSITE" id="PS51384"/>
    </source>
</evidence>
<dbReference type="EMBL" id="BAABKD010000006">
    <property type="protein sequence ID" value="GAA5087105.1"/>
    <property type="molecule type" value="Genomic_DNA"/>
</dbReference>
<proteinExistence type="inferred from homology"/>
<dbReference type="InterPro" id="IPR017938">
    <property type="entry name" value="Riboflavin_synthase-like_b-brl"/>
</dbReference>
<feature type="domain" description="FAD-binding FR-type" evidence="2">
    <location>
        <begin position="24"/>
        <end position="147"/>
    </location>
</feature>
<dbReference type="CDD" id="cd06193">
    <property type="entry name" value="siderophore_interacting"/>
    <property type="match status" value="1"/>
</dbReference>
<dbReference type="InterPro" id="IPR017927">
    <property type="entry name" value="FAD-bd_FR_type"/>
</dbReference>
<dbReference type="PANTHER" id="PTHR30157:SF0">
    <property type="entry name" value="NADPH-DEPENDENT FERRIC-CHELATE REDUCTASE"/>
    <property type="match status" value="1"/>
</dbReference>
<name>A0ABP9LX16_9BURK</name>
<gene>
    <name evidence="3" type="ORF">GCM10023337_07200</name>
</gene>
<dbReference type="PANTHER" id="PTHR30157">
    <property type="entry name" value="FERRIC REDUCTASE, NADPH-DEPENDENT"/>
    <property type="match status" value="1"/>
</dbReference>
<sequence>MNHQRVNMTMMQSKLAVQRVRHPIVVRTITVKAKEQLAQNYVRFYFTSPELAGFVSSSFDDHIKLFFPLSGKAVQKPQMTEQGLKFPDPANKPVARDYTPRAFDAERLVLEVDFVLHEDGPAGSWALQAEVGDQLVMAGPRGSMVIPEEYDWHLLIGDETALPAMTRRIAELPASKTVLAVLETDDPQLQHQLPVRDGLRTYYVQRQANQPLQLAQKVQQLVLPEGLGFAWAAAESAVAKAVRAELVEKGLENTQIRASSYWRQGDAGVHETLS</sequence>
<reference evidence="4" key="1">
    <citation type="journal article" date="2019" name="Int. J. Syst. Evol. Microbiol.">
        <title>The Global Catalogue of Microorganisms (GCM) 10K type strain sequencing project: providing services to taxonomists for standard genome sequencing and annotation.</title>
        <authorList>
            <consortium name="The Broad Institute Genomics Platform"/>
            <consortium name="The Broad Institute Genome Sequencing Center for Infectious Disease"/>
            <person name="Wu L."/>
            <person name="Ma J."/>
        </authorList>
    </citation>
    <scope>NUCLEOTIDE SEQUENCE [LARGE SCALE GENOMIC DNA]</scope>
    <source>
        <strain evidence="4">JCM 18423</strain>
    </source>
</reference>
<dbReference type="PROSITE" id="PS51384">
    <property type="entry name" value="FAD_FR"/>
    <property type="match status" value="1"/>
</dbReference>
<comment type="caution">
    <text evidence="3">The sequence shown here is derived from an EMBL/GenBank/DDBJ whole genome shotgun (WGS) entry which is preliminary data.</text>
</comment>
<dbReference type="InterPro" id="IPR039261">
    <property type="entry name" value="FNR_nucleotide-bd"/>
</dbReference>
<comment type="similarity">
    <text evidence="1">Belongs to the SIP oxidoreductase family.</text>
</comment>
<keyword evidence="4" id="KW-1185">Reference proteome</keyword>
<dbReference type="SUPFAM" id="SSF63380">
    <property type="entry name" value="Riboflavin synthase domain-like"/>
    <property type="match status" value="1"/>
</dbReference>
<dbReference type="InterPro" id="IPR007037">
    <property type="entry name" value="SIP_rossman_dom"/>
</dbReference>
<dbReference type="Pfam" id="PF08021">
    <property type="entry name" value="FAD_binding_9"/>
    <property type="match status" value="1"/>
</dbReference>
<evidence type="ECO:0000313" key="3">
    <source>
        <dbReference type="EMBL" id="GAA5087105.1"/>
    </source>
</evidence>
<dbReference type="Proteomes" id="UP001500227">
    <property type="component" value="Unassembled WGS sequence"/>
</dbReference>
<dbReference type="InterPro" id="IPR013113">
    <property type="entry name" value="SIP_FAD-bd"/>
</dbReference>
<dbReference type="Gene3D" id="2.40.30.10">
    <property type="entry name" value="Translation factors"/>
    <property type="match status" value="1"/>
</dbReference>
<dbReference type="Gene3D" id="3.40.50.80">
    <property type="entry name" value="Nucleotide-binding domain of ferredoxin-NADP reductase (FNR) module"/>
    <property type="match status" value="1"/>
</dbReference>
<dbReference type="InterPro" id="IPR039374">
    <property type="entry name" value="SIP_fam"/>
</dbReference>
<accession>A0ABP9LX16</accession>